<proteinExistence type="predicted"/>
<dbReference type="EMBL" id="JAODAN010000010">
    <property type="protein sequence ID" value="KAK1921667.1"/>
    <property type="molecule type" value="Genomic_DNA"/>
</dbReference>
<feature type="chain" id="PRO_5041966526" evidence="2">
    <location>
        <begin position="19"/>
        <end position="180"/>
    </location>
</feature>
<dbReference type="Proteomes" id="UP001182556">
    <property type="component" value="Unassembled WGS sequence"/>
</dbReference>
<keyword evidence="4" id="KW-1185">Reference proteome</keyword>
<feature type="region of interest" description="Disordered" evidence="1">
    <location>
        <begin position="68"/>
        <end position="102"/>
    </location>
</feature>
<evidence type="ECO:0000256" key="1">
    <source>
        <dbReference type="SAM" id="MobiDB-lite"/>
    </source>
</evidence>
<dbReference type="AlphaFoldDB" id="A0AAD9CUB1"/>
<gene>
    <name evidence="3" type="ORF">DB88DRAFT_75083</name>
</gene>
<feature type="compositionally biased region" description="Basic and acidic residues" evidence="1">
    <location>
        <begin position="78"/>
        <end position="88"/>
    </location>
</feature>
<keyword evidence="2" id="KW-0732">Signal</keyword>
<sequence length="180" mass="19861">MGWSEVFVLTVLSPQVCSRSTEYWCLFGDERVKCTDNTVMLGVASTHDRQGLFKVNHLLRLKPKLRSSSSQTVHQRVRPGDQRGDHRVAKINSSRSRDRNHGIKNTALSFCHPRRKHLPPAPSHNADGVSDVIGVKSPSAKVSAFTTLILLPLSSLTPALPLLSPTPPLLARCLLLTVRT</sequence>
<evidence type="ECO:0000313" key="3">
    <source>
        <dbReference type="EMBL" id="KAK1921667.1"/>
    </source>
</evidence>
<evidence type="ECO:0000313" key="4">
    <source>
        <dbReference type="Proteomes" id="UP001182556"/>
    </source>
</evidence>
<reference evidence="3" key="1">
    <citation type="submission" date="2023-02" db="EMBL/GenBank/DDBJ databases">
        <title>Identification and recombinant expression of a fungal hydrolase from Papiliotrema laurentii that hydrolyzes apple cutin and clears colloidal polyester polyurethane.</title>
        <authorList>
            <consortium name="DOE Joint Genome Institute"/>
            <person name="Roman V.A."/>
            <person name="Bojanowski C."/>
            <person name="Crable B.R."/>
            <person name="Wagner D.N."/>
            <person name="Hung C.S."/>
            <person name="Nadeau L.J."/>
            <person name="Schratz L."/>
            <person name="Haridas S."/>
            <person name="Pangilinan J."/>
            <person name="Lipzen A."/>
            <person name="Na H."/>
            <person name="Yan M."/>
            <person name="Ng V."/>
            <person name="Grigoriev I.V."/>
            <person name="Spatafora J.W."/>
            <person name="Barlow D."/>
            <person name="Biffinger J."/>
            <person name="Kelley-Loughnane N."/>
            <person name="Varaljay V.A."/>
            <person name="Crookes-Goodson W.J."/>
        </authorList>
    </citation>
    <scope>NUCLEOTIDE SEQUENCE</scope>
    <source>
        <strain evidence="3">5307AH</strain>
    </source>
</reference>
<evidence type="ECO:0000256" key="2">
    <source>
        <dbReference type="SAM" id="SignalP"/>
    </source>
</evidence>
<organism evidence="3 4">
    <name type="scientific">Papiliotrema laurentii</name>
    <name type="common">Cryptococcus laurentii</name>
    <dbReference type="NCBI Taxonomy" id="5418"/>
    <lineage>
        <taxon>Eukaryota</taxon>
        <taxon>Fungi</taxon>
        <taxon>Dikarya</taxon>
        <taxon>Basidiomycota</taxon>
        <taxon>Agaricomycotina</taxon>
        <taxon>Tremellomycetes</taxon>
        <taxon>Tremellales</taxon>
        <taxon>Rhynchogastremaceae</taxon>
        <taxon>Papiliotrema</taxon>
    </lineage>
</organism>
<accession>A0AAD9CUB1</accession>
<comment type="caution">
    <text evidence="3">The sequence shown here is derived from an EMBL/GenBank/DDBJ whole genome shotgun (WGS) entry which is preliminary data.</text>
</comment>
<feature type="signal peptide" evidence="2">
    <location>
        <begin position="1"/>
        <end position="18"/>
    </location>
</feature>
<protein>
    <submittedName>
        <fullName evidence="3">Uncharacterized protein</fullName>
    </submittedName>
</protein>
<name>A0AAD9CUB1_PAPLA</name>